<name>A0A6A7AQH7_9PLEO</name>
<evidence type="ECO:0000313" key="3">
    <source>
        <dbReference type="Proteomes" id="UP000799423"/>
    </source>
</evidence>
<proteinExistence type="predicted"/>
<evidence type="ECO:0000256" key="1">
    <source>
        <dbReference type="SAM" id="MobiDB-lite"/>
    </source>
</evidence>
<keyword evidence="3" id="KW-1185">Reference proteome</keyword>
<organism evidence="2 3">
    <name type="scientific">Plenodomus tracheiphilus IPT5</name>
    <dbReference type="NCBI Taxonomy" id="1408161"/>
    <lineage>
        <taxon>Eukaryota</taxon>
        <taxon>Fungi</taxon>
        <taxon>Dikarya</taxon>
        <taxon>Ascomycota</taxon>
        <taxon>Pezizomycotina</taxon>
        <taxon>Dothideomycetes</taxon>
        <taxon>Pleosporomycetidae</taxon>
        <taxon>Pleosporales</taxon>
        <taxon>Pleosporineae</taxon>
        <taxon>Leptosphaeriaceae</taxon>
        <taxon>Plenodomus</taxon>
    </lineage>
</organism>
<dbReference type="AlphaFoldDB" id="A0A6A7AQH7"/>
<feature type="compositionally biased region" description="Basic and acidic residues" evidence="1">
    <location>
        <begin position="66"/>
        <end position="82"/>
    </location>
</feature>
<accession>A0A6A7AQH7</accession>
<feature type="non-terminal residue" evidence="2">
    <location>
        <position position="103"/>
    </location>
</feature>
<feature type="region of interest" description="Disordered" evidence="1">
    <location>
        <begin position="62"/>
        <end position="103"/>
    </location>
</feature>
<dbReference type="OrthoDB" id="3786035at2759"/>
<evidence type="ECO:0000313" key="2">
    <source>
        <dbReference type="EMBL" id="KAF2844458.1"/>
    </source>
</evidence>
<sequence>NRVHNKKLRRRREGLSTKSYEYGELDGVELALFIRYPKRGDFYSYRSALHLPWIYDLDNMMGHPKAKNELPKDVKQRVEETRRKTKKPQGTVIEGTDDDPSEP</sequence>
<evidence type="ECO:0008006" key="4">
    <source>
        <dbReference type="Google" id="ProtNLM"/>
    </source>
</evidence>
<dbReference type="EMBL" id="MU006378">
    <property type="protein sequence ID" value="KAF2844458.1"/>
    <property type="molecule type" value="Genomic_DNA"/>
</dbReference>
<dbReference type="Proteomes" id="UP000799423">
    <property type="component" value="Unassembled WGS sequence"/>
</dbReference>
<feature type="non-terminal residue" evidence="2">
    <location>
        <position position="1"/>
    </location>
</feature>
<gene>
    <name evidence="2" type="ORF">T440DRAFT_368828</name>
</gene>
<reference evidence="2" key="1">
    <citation type="submission" date="2020-01" db="EMBL/GenBank/DDBJ databases">
        <authorList>
            <consortium name="DOE Joint Genome Institute"/>
            <person name="Haridas S."/>
            <person name="Albert R."/>
            <person name="Binder M."/>
            <person name="Bloem J."/>
            <person name="Labutti K."/>
            <person name="Salamov A."/>
            <person name="Andreopoulos B."/>
            <person name="Baker S.E."/>
            <person name="Barry K."/>
            <person name="Bills G."/>
            <person name="Bluhm B.H."/>
            <person name="Cannon C."/>
            <person name="Castanera R."/>
            <person name="Culley D.E."/>
            <person name="Daum C."/>
            <person name="Ezra D."/>
            <person name="Gonzalez J.B."/>
            <person name="Henrissat B."/>
            <person name="Kuo A."/>
            <person name="Liang C."/>
            <person name="Lipzen A."/>
            <person name="Lutzoni F."/>
            <person name="Magnuson J."/>
            <person name="Mondo S."/>
            <person name="Nolan M."/>
            <person name="Ohm R."/>
            <person name="Pangilinan J."/>
            <person name="Park H.-J."/>
            <person name="Ramirez L."/>
            <person name="Alfaro M."/>
            <person name="Sun H."/>
            <person name="Tritt A."/>
            <person name="Yoshinaga Y."/>
            <person name="Zwiers L.-H."/>
            <person name="Turgeon B.G."/>
            <person name="Goodwin S.B."/>
            <person name="Spatafora J.W."/>
            <person name="Crous P.W."/>
            <person name="Grigoriev I.V."/>
        </authorList>
    </citation>
    <scope>NUCLEOTIDE SEQUENCE</scope>
    <source>
        <strain evidence="2">IPT5</strain>
    </source>
</reference>
<protein>
    <recommendedName>
        <fullName evidence="4">MADS-box domain-containing protein</fullName>
    </recommendedName>
</protein>